<gene>
    <name evidence="2" type="ORF">AVEN_163361_1</name>
</gene>
<accession>A0A4Y2VHI0</accession>
<evidence type="ECO:0000313" key="2">
    <source>
        <dbReference type="EMBL" id="GBO24071.1"/>
    </source>
</evidence>
<organism evidence="2 3">
    <name type="scientific">Araneus ventricosus</name>
    <name type="common">Orbweaver spider</name>
    <name type="synonym">Epeira ventricosa</name>
    <dbReference type="NCBI Taxonomy" id="182803"/>
    <lineage>
        <taxon>Eukaryota</taxon>
        <taxon>Metazoa</taxon>
        <taxon>Ecdysozoa</taxon>
        <taxon>Arthropoda</taxon>
        <taxon>Chelicerata</taxon>
        <taxon>Arachnida</taxon>
        <taxon>Araneae</taxon>
        <taxon>Araneomorphae</taxon>
        <taxon>Entelegynae</taxon>
        <taxon>Araneoidea</taxon>
        <taxon>Araneidae</taxon>
        <taxon>Araneus</taxon>
    </lineage>
</organism>
<evidence type="ECO:0000313" key="3">
    <source>
        <dbReference type="Proteomes" id="UP000499080"/>
    </source>
</evidence>
<reference evidence="2 3" key="1">
    <citation type="journal article" date="2019" name="Sci. Rep.">
        <title>Orb-weaving spider Araneus ventricosus genome elucidates the spidroin gene catalogue.</title>
        <authorList>
            <person name="Kono N."/>
            <person name="Nakamura H."/>
            <person name="Ohtoshi R."/>
            <person name="Moran D.A.P."/>
            <person name="Shinohara A."/>
            <person name="Yoshida Y."/>
            <person name="Fujiwara M."/>
            <person name="Mori M."/>
            <person name="Tomita M."/>
            <person name="Arakawa K."/>
        </authorList>
    </citation>
    <scope>NUCLEOTIDE SEQUENCE [LARGE SCALE GENOMIC DNA]</scope>
</reference>
<sequence>MESSPLKKFPHAGGRMRGMMGPRQGDRLRTWGGGGVTKARREKTTEDVGAMRHTRITGGPSEARPHGGSAREAAKSRLPPAKDRHYL</sequence>
<dbReference type="EMBL" id="BGPR01047069">
    <property type="protein sequence ID" value="GBO24071.1"/>
    <property type="molecule type" value="Genomic_DNA"/>
</dbReference>
<dbReference type="AlphaFoldDB" id="A0A4Y2VHI0"/>
<protein>
    <submittedName>
        <fullName evidence="2">Uncharacterized protein</fullName>
    </submittedName>
</protein>
<feature type="compositionally biased region" description="Basic and acidic residues" evidence="1">
    <location>
        <begin position="72"/>
        <end position="87"/>
    </location>
</feature>
<keyword evidence="3" id="KW-1185">Reference proteome</keyword>
<name>A0A4Y2VHI0_ARAVE</name>
<proteinExistence type="predicted"/>
<dbReference type="Proteomes" id="UP000499080">
    <property type="component" value="Unassembled WGS sequence"/>
</dbReference>
<comment type="caution">
    <text evidence="2">The sequence shown here is derived from an EMBL/GenBank/DDBJ whole genome shotgun (WGS) entry which is preliminary data.</text>
</comment>
<feature type="region of interest" description="Disordered" evidence="1">
    <location>
        <begin position="1"/>
        <end position="87"/>
    </location>
</feature>
<evidence type="ECO:0000256" key="1">
    <source>
        <dbReference type="SAM" id="MobiDB-lite"/>
    </source>
</evidence>